<protein>
    <submittedName>
        <fullName evidence="2">Uncharacterized protein</fullName>
    </submittedName>
</protein>
<dbReference type="Proteomes" id="UP001501742">
    <property type="component" value="Unassembled WGS sequence"/>
</dbReference>
<sequence length="473" mass="50438">MTDGEPTGSPVRRRVLSIVVPLVLWVVIAVAGWLRLTPQVRNTLWAEDGKVFLDEQYRLGVAGALFHDYAGYLHVVPRLVVAVASHIGPIDRLAVTVSALCVVVAAAVGAAVWVLTAGVIRSVVARLLLALIPALVPLGPMEIQANAANLHWFLMFLMPFALLTPVRSWSKGILLGIATLLAGLTEIQIVAFFPLFFVGIRNRYRWPIILGSVIGGAAQVVTTLTHPRAAASVPHETVADMVLGYAVQPFAGSFTWSMPAVGRVIAEHGVWVVVLPLVVAAVLTALGLWLGAPGQRWMLGSMVWASAAVWFGAVFLNPNQMLAFAHFDAGQWLGNWTFRYSAAGSMYVIGAFVVLADIALTRGGLVRGGFDRGGLVRGGLDRGAATGRHRVGVVWAFRVVGILLVLGVALSFALNFSVDKANRQAGPYWDQGIETSESRCAQTPSADASVQIAPGPQWAVSVPCAIIDQDAAR</sequence>
<gene>
    <name evidence="2" type="ORF">GCM10009627_31800</name>
</gene>
<feature type="transmembrane region" description="Helical" evidence="1">
    <location>
        <begin position="123"/>
        <end position="141"/>
    </location>
</feature>
<comment type="caution">
    <text evidence="2">The sequence shown here is derived from an EMBL/GenBank/DDBJ whole genome shotgun (WGS) entry which is preliminary data.</text>
</comment>
<feature type="transmembrane region" description="Helical" evidence="1">
    <location>
        <begin position="392"/>
        <end position="414"/>
    </location>
</feature>
<keyword evidence="1" id="KW-1133">Transmembrane helix</keyword>
<feature type="transmembrane region" description="Helical" evidence="1">
    <location>
        <begin position="173"/>
        <end position="198"/>
    </location>
</feature>
<reference evidence="2 3" key="1">
    <citation type="journal article" date="2019" name="Int. J. Syst. Evol. Microbiol.">
        <title>The Global Catalogue of Microorganisms (GCM) 10K type strain sequencing project: providing services to taxonomists for standard genome sequencing and annotation.</title>
        <authorList>
            <consortium name="The Broad Institute Genomics Platform"/>
            <consortium name="The Broad Institute Genome Sequencing Center for Infectious Disease"/>
            <person name="Wu L."/>
            <person name="Ma J."/>
        </authorList>
    </citation>
    <scope>NUCLEOTIDE SEQUENCE [LARGE SCALE GENOMIC DNA]</scope>
    <source>
        <strain evidence="2 3">JCM 12140</strain>
    </source>
</reference>
<feature type="transmembrane region" description="Helical" evidence="1">
    <location>
        <begin position="237"/>
        <end position="258"/>
    </location>
</feature>
<feature type="transmembrane region" description="Helical" evidence="1">
    <location>
        <begin position="297"/>
        <end position="316"/>
    </location>
</feature>
<evidence type="ECO:0000313" key="3">
    <source>
        <dbReference type="Proteomes" id="UP001501742"/>
    </source>
</evidence>
<proteinExistence type="predicted"/>
<feature type="transmembrane region" description="Helical" evidence="1">
    <location>
        <begin position="147"/>
        <end position="166"/>
    </location>
</feature>
<evidence type="ECO:0000256" key="1">
    <source>
        <dbReference type="SAM" id="Phobius"/>
    </source>
</evidence>
<feature type="transmembrane region" description="Helical" evidence="1">
    <location>
        <begin position="204"/>
        <end position="225"/>
    </location>
</feature>
<feature type="transmembrane region" description="Helical" evidence="1">
    <location>
        <begin position="15"/>
        <end position="34"/>
    </location>
</feature>
<keyword evidence="1" id="KW-0812">Transmembrane</keyword>
<keyword evidence="1" id="KW-0472">Membrane</keyword>
<dbReference type="EMBL" id="BAAAJX010000017">
    <property type="protein sequence ID" value="GAA1494834.1"/>
    <property type="molecule type" value="Genomic_DNA"/>
</dbReference>
<feature type="transmembrane region" description="Helical" evidence="1">
    <location>
        <begin position="270"/>
        <end position="290"/>
    </location>
</feature>
<accession>A0ABN1ZGZ8</accession>
<keyword evidence="3" id="KW-1185">Reference proteome</keyword>
<organism evidence="2 3">
    <name type="scientific">Curtobacterium herbarum</name>
    <dbReference type="NCBI Taxonomy" id="150122"/>
    <lineage>
        <taxon>Bacteria</taxon>
        <taxon>Bacillati</taxon>
        <taxon>Actinomycetota</taxon>
        <taxon>Actinomycetes</taxon>
        <taxon>Micrococcales</taxon>
        <taxon>Microbacteriaceae</taxon>
        <taxon>Curtobacterium</taxon>
    </lineage>
</organism>
<feature type="transmembrane region" description="Helical" evidence="1">
    <location>
        <begin position="336"/>
        <end position="360"/>
    </location>
</feature>
<evidence type="ECO:0000313" key="2">
    <source>
        <dbReference type="EMBL" id="GAA1494834.1"/>
    </source>
</evidence>
<name>A0ABN1ZGZ8_9MICO</name>
<feature type="transmembrane region" description="Helical" evidence="1">
    <location>
        <begin position="93"/>
        <end position="116"/>
    </location>
</feature>